<gene>
    <name evidence="1" type="ORF">CFOL_v3_24324</name>
</gene>
<keyword evidence="2" id="KW-1185">Reference proteome</keyword>
<evidence type="ECO:0000313" key="2">
    <source>
        <dbReference type="Proteomes" id="UP000187406"/>
    </source>
</evidence>
<reference evidence="2" key="1">
    <citation type="submission" date="2016-04" db="EMBL/GenBank/DDBJ databases">
        <title>Cephalotus genome sequencing.</title>
        <authorList>
            <person name="Fukushima K."/>
            <person name="Hasebe M."/>
            <person name="Fang X."/>
        </authorList>
    </citation>
    <scope>NUCLEOTIDE SEQUENCE [LARGE SCALE GENOMIC DNA]</scope>
    <source>
        <strain evidence="2">cv. St1</strain>
    </source>
</reference>
<organism evidence="1 2">
    <name type="scientific">Cephalotus follicularis</name>
    <name type="common">Albany pitcher plant</name>
    <dbReference type="NCBI Taxonomy" id="3775"/>
    <lineage>
        <taxon>Eukaryota</taxon>
        <taxon>Viridiplantae</taxon>
        <taxon>Streptophyta</taxon>
        <taxon>Embryophyta</taxon>
        <taxon>Tracheophyta</taxon>
        <taxon>Spermatophyta</taxon>
        <taxon>Magnoliopsida</taxon>
        <taxon>eudicotyledons</taxon>
        <taxon>Gunneridae</taxon>
        <taxon>Pentapetalae</taxon>
        <taxon>rosids</taxon>
        <taxon>fabids</taxon>
        <taxon>Oxalidales</taxon>
        <taxon>Cephalotaceae</taxon>
        <taxon>Cephalotus</taxon>
    </lineage>
</organism>
<dbReference type="PANTHER" id="PTHR33116:SF84">
    <property type="entry name" value="RNA-DIRECTED DNA POLYMERASE"/>
    <property type="match status" value="1"/>
</dbReference>
<dbReference type="Proteomes" id="UP000187406">
    <property type="component" value="Unassembled WGS sequence"/>
</dbReference>
<dbReference type="PANTHER" id="PTHR33116">
    <property type="entry name" value="REVERSE TRANSCRIPTASE ZINC-BINDING DOMAIN-CONTAINING PROTEIN-RELATED-RELATED"/>
    <property type="match status" value="1"/>
</dbReference>
<evidence type="ECO:0008006" key="3">
    <source>
        <dbReference type="Google" id="ProtNLM"/>
    </source>
</evidence>
<evidence type="ECO:0000313" key="1">
    <source>
        <dbReference type="EMBL" id="GAV80864.1"/>
    </source>
</evidence>
<dbReference type="OrthoDB" id="1938430at2759"/>
<dbReference type="InParanoid" id="A0A1Q3CKU2"/>
<dbReference type="EMBL" id="BDDD01002274">
    <property type="protein sequence ID" value="GAV80864.1"/>
    <property type="molecule type" value="Genomic_DNA"/>
</dbReference>
<dbReference type="AlphaFoldDB" id="A0A1Q3CKU2"/>
<name>A0A1Q3CKU2_CEPFO</name>
<protein>
    <recommendedName>
        <fullName evidence="3">Zf-RVT domain-containing protein</fullName>
    </recommendedName>
</protein>
<proteinExistence type="predicted"/>
<accession>A0A1Q3CKU2</accession>
<comment type="caution">
    <text evidence="1">The sequence shown here is derived from an EMBL/GenBank/DDBJ whole genome shotgun (WGS) entry which is preliminary data.</text>
</comment>
<sequence>MDTDACVFNCGDKKNVAHLFFACPYSSYIWSRVLNLCSIYKHPLPWLEEIQWMVEHSKGKQLQHRLRKVAFGAAIYHIWLERNRKCFRNSYIPPQEIIRKIQGDVRAKLVSFAKRRNRSEQDYSLCINWGINND</sequence>